<comment type="caution">
    <text evidence="1">The sequence shown here is derived from an EMBL/GenBank/DDBJ whole genome shotgun (WGS) entry which is preliminary data.</text>
</comment>
<dbReference type="Proteomes" id="UP000589036">
    <property type="component" value="Unassembled WGS sequence"/>
</dbReference>
<evidence type="ECO:0000313" key="1">
    <source>
        <dbReference type="EMBL" id="NYE50961.1"/>
    </source>
</evidence>
<organism evidence="1 2">
    <name type="scientific">Spinactinospora alkalitolerans</name>
    <dbReference type="NCBI Taxonomy" id="687207"/>
    <lineage>
        <taxon>Bacteria</taxon>
        <taxon>Bacillati</taxon>
        <taxon>Actinomycetota</taxon>
        <taxon>Actinomycetes</taxon>
        <taxon>Streptosporangiales</taxon>
        <taxon>Nocardiopsidaceae</taxon>
        <taxon>Spinactinospora</taxon>
    </lineage>
</organism>
<dbReference type="EMBL" id="JACCCC010000001">
    <property type="protein sequence ID" value="NYE50961.1"/>
    <property type="molecule type" value="Genomic_DNA"/>
</dbReference>
<accession>A0A852U432</accession>
<name>A0A852U432_9ACTN</name>
<protein>
    <submittedName>
        <fullName evidence="1">Uncharacterized protein</fullName>
    </submittedName>
</protein>
<evidence type="ECO:0000313" key="2">
    <source>
        <dbReference type="Proteomes" id="UP000589036"/>
    </source>
</evidence>
<dbReference type="AlphaFoldDB" id="A0A852U432"/>
<gene>
    <name evidence="1" type="ORF">HDA32_006081</name>
</gene>
<proteinExistence type="predicted"/>
<keyword evidence="2" id="KW-1185">Reference proteome</keyword>
<sequence>MVVDDTGSMYGMDYEALMTADSEDALYSEVNPGGSVDMRVPFLVGEDTRITQAHMTGVWDGGQFVVVDFDEAV</sequence>
<reference evidence="1 2" key="1">
    <citation type="submission" date="2020-07" db="EMBL/GenBank/DDBJ databases">
        <title>Sequencing the genomes of 1000 actinobacteria strains.</title>
        <authorList>
            <person name="Klenk H.-P."/>
        </authorList>
    </citation>
    <scope>NUCLEOTIDE SEQUENCE [LARGE SCALE GENOMIC DNA]</scope>
    <source>
        <strain evidence="1 2">CXB654</strain>
    </source>
</reference>